<feature type="transmembrane region" description="Helical" evidence="2">
    <location>
        <begin position="121"/>
        <end position="140"/>
    </location>
</feature>
<keyword evidence="2" id="KW-1133">Transmembrane helix</keyword>
<feature type="transmembrane region" description="Helical" evidence="2">
    <location>
        <begin position="161"/>
        <end position="183"/>
    </location>
</feature>
<evidence type="ECO:0000313" key="6">
    <source>
        <dbReference type="Proteomes" id="UP001139031"/>
    </source>
</evidence>
<feature type="transmembrane region" description="Helical" evidence="2">
    <location>
        <begin position="279"/>
        <end position="297"/>
    </location>
</feature>
<feature type="transmembrane region" description="Helical" evidence="2">
    <location>
        <begin position="225"/>
        <end position="244"/>
    </location>
</feature>
<feature type="domain" description="DUF5924" evidence="4">
    <location>
        <begin position="99"/>
        <end position="317"/>
    </location>
</feature>
<keyword evidence="2" id="KW-0472">Membrane</keyword>
<dbReference type="InterPro" id="IPR022606">
    <property type="entry name" value="DUF2914"/>
</dbReference>
<protein>
    <submittedName>
        <fullName evidence="5">DUF2914 domain-containing protein</fullName>
    </submittedName>
</protein>
<evidence type="ECO:0000259" key="3">
    <source>
        <dbReference type="Pfam" id="PF11141"/>
    </source>
</evidence>
<dbReference type="Pfam" id="PF11141">
    <property type="entry name" value="DUF2914"/>
    <property type="match status" value="1"/>
</dbReference>
<feature type="compositionally biased region" description="Pro residues" evidence="1">
    <location>
        <begin position="7"/>
        <end position="31"/>
    </location>
</feature>
<keyword evidence="2" id="KW-0812">Transmembrane</keyword>
<name>A0ABS7TI89_9BACT</name>
<organism evidence="5 6">
    <name type="scientific">Nannocystis pusilla</name>
    <dbReference type="NCBI Taxonomy" id="889268"/>
    <lineage>
        <taxon>Bacteria</taxon>
        <taxon>Pseudomonadati</taxon>
        <taxon>Myxococcota</taxon>
        <taxon>Polyangia</taxon>
        <taxon>Nannocystales</taxon>
        <taxon>Nannocystaceae</taxon>
        <taxon>Nannocystis</taxon>
    </lineage>
</organism>
<gene>
    <name evidence="5" type="ORF">K7C98_01655</name>
</gene>
<comment type="caution">
    <text evidence="5">The sequence shown here is derived from an EMBL/GenBank/DDBJ whole genome shotgun (WGS) entry which is preliminary data.</text>
</comment>
<reference evidence="5" key="1">
    <citation type="submission" date="2021-08" db="EMBL/GenBank/DDBJ databases">
        <authorList>
            <person name="Stevens D.C."/>
        </authorList>
    </citation>
    <scope>NUCLEOTIDE SEQUENCE</scope>
    <source>
        <strain evidence="5">DSM 53165</strain>
    </source>
</reference>
<feature type="transmembrane region" description="Helical" evidence="2">
    <location>
        <begin position="94"/>
        <end position="115"/>
    </location>
</feature>
<evidence type="ECO:0000256" key="1">
    <source>
        <dbReference type="SAM" id="MobiDB-lite"/>
    </source>
</evidence>
<dbReference type="Proteomes" id="UP001139031">
    <property type="component" value="Unassembled WGS sequence"/>
</dbReference>
<dbReference type="InterPro" id="IPR045968">
    <property type="entry name" value="DUF5924"/>
</dbReference>
<feature type="domain" description="DUF2914" evidence="3">
    <location>
        <begin position="353"/>
        <end position="419"/>
    </location>
</feature>
<evidence type="ECO:0000256" key="2">
    <source>
        <dbReference type="SAM" id="Phobius"/>
    </source>
</evidence>
<dbReference type="Pfam" id="PF19346">
    <property type="entry name" value="DUF5924"/>
    <property type="match status" value="1"/>
</dbReference>
<keyword evidence="6" id="KW-1185">Reference proteome</keyword>
<proteinExistence type="predicted"/>
<dbReference type="EMBL" id="JAIRAU010000001">
    <property type="protein sequence ID" value="MBZ5707945.1"/>
    <property type="molecule type" value="Genomic_DNA"/>
</dbReference>
<evidence type="ECO:0000259" key="4">
    <source>
        <dbReference type="Pfam" id="PF19346"/>
    </source>
</evidence>
<feature type="region of interest" description="Disordered" evidence="1">
    <location>
        <begin position="1"/>
        <end position="41"/>
    </location>
</feature>
<evidence type="ECO:0000313" key="5">
    <source>
        <dbReference type="EMBL" id="MBZ5707945.1"/>
    </source>
</evidence>
<accession>A0ABS7TI89</accession>
<dbReference type="RefSeq" id="WP_224189707.1">
    <property type="nucleotide sequence ID" value="NZ_JAIRAU010000001.1"/>
</dbReference>
<feature type="transmembrane region" description="Helical" evidence="2">
    <location>
        <begin position="195"/>
        <end position="213"/>
    </location>
</feature>
<sequence length="421" mass="46230">MAETPHEPPPQPSDTSPTPPTLGPTGTPPTGTPIAAAPTESLSPELQVAAAELAQVGEDAGEVADVPKDMSAGDIATVKRFAKIRGFFAKHGHLLWWLHSAYAMTFGAFVMMYAAEGYDRARWMVVLLCAGWLVIVMFFRHFGQGRGQKDKVTDAKSKLRFYVMTTALKNLYQSMLFFLVPFYWKAATLDADNRFFLYLLGLLALLSTVDVVFDQVLMRYKAPASVVYLFILFACLNLVLPAIFPDTRTLITLLAAAALATLVFFTMHVPFKNLLRPPWFLALLASVGAAMFLAYAGRRGIPPVPMYVSVGAVGPTLLPDGRLSMHVSALHESLIQEMHALTDVVTPGGRGDNLLHVWRHRGLEVQRGASEPAVDPPPGSVRLRSTLRSFHIPSDRTGPWSIDVVTEDDQLVGRVEFEVIQ</sequence>
<feature type="transmembrane region" description="Helical" evidence="2">
    <location>
        <begin position="250"/>
        <end position="267"/>
    </location>
</feature>